<dbReference type="InterPro" id="IPR036291">
    <property type="entry name" value="NAD(P)-bd_dom_sf"/>
</dbReference>
<keyword evidence="3" id="KW-0812">Transmembrane</keyword>
<keyword evidence="3" id="KW-1133">Transmembrane helix</keyword>
<dbReference type="Proteomes" id="UP000003053">
    <property type="component" value="Unassembled WGS sequence"/>
</dbReference>
<dbReference type="Gene3D" id="3.30.360.10">
    <property type="entry name" value="Dihydrodipicolinate Reductase, domain 2"/>
    <property type="match status" value="1"/>
</dbReference>
<accession>A4BZS3</accession>
<dbReference type="HOGENOM" id="CLU_023194_7_2_10"/>
<dbReference type="InterPro" id="IPR000683">
    <property type="entry name" value="Gfo/Idh/MocA-like_OxRdtase_N"/>
</dbReference>
<evidence type="ECO:0000313" key="7">
    <source>
        <dbReference type="Proteomes" id="UP000003053"/>
    </source>
</evidence>
<comment type="caution">
    <text evidence="6">The sequence shown here is derived from an EMBL/GenBank/DDBJ whole genome shotgun (WGS) entry which is preliminary data.</text>
</comment>
<dbReference type="SUPFAM" id="SSF51735">
    <property type="entry name" value="NAD(P)-binding Rossmann-fold domains"/>
    <property type="match status" value="1"/>
</dbReference>
<evidence type="ECO:0000256" key="1">
    <source>
        <dbReference type="ARBA" id="ARBA00010928"/>
    </source>
</evidence>
<keyword evidence="7" id="KW-1185">Reference proteome</keyword>
<protein>
    <submittedName>
        <fullName evidence="6">Predicted dehydrogenase</fullName>
    </submittedName>
</protein>
<dbReference type="Pfam" id="PF01408">
    <property type="entry name" value="GFO_IDH_MocA"/>
    <property type="match status" value="1"/>
</dbReference>
<sequence length="328" mass="36869">MKNDNIKKIRWGIIGLGNIAAKFATDLAKLENVTLVAVASRNPHKAAEFAAQHHSQKAYNSYDELLKDPEVDAVYIATPHSFHKEHTMLCLQNKKAVLCEKPLAMNASEVLEMIALAKENNVLLMEALWTAFLPHFIYIVALVESEKFGKLKNVDADFGFLREFDNENRLFKKALGGGSLLDIGIYPVFAALATLGTPNTIDAKATFFENGADSSCAMIFHYENAKATLKSTLMEETKTEAVFKFDKAIVKINGQFHEPSTVMVSQNNKEELINFNYKTIGYNYEAEHFSQLLRENKTESKIMSFDRSLKIIQTLDKVREIIGLQYGS</sequence>
<evidence type="ECO:0000256" key="3">
    <source>
        <dbReference type="SAM" id="Phobius"/>
    </source>
</evidence>
<dbReference type="AlphaFoldDB" id="A4BZS3"/>
<dbReference type="SUPFAM" id="SSF55347">
    <property type="entry name" value="Glyceraldehyde-3-phosphate dehydrogenase-like, C-terminal domain"/>
    <property type="match status" value="1"/>
</dbReference>
<dbReference type="Pfam" id="PF22725">
    <property type="entry name" value="GFO_IDH_MocA_C3"/>
    <property type="match status" value="1"/>
</dbReference>
<evidence type="ECO:0000259" key="5">
    <source>
        <dbReference type="Pfam" id="PF22725"/>
    </source>
</evidence>
<dbReference type="STRING" id="313594.PI23P_08570"/>
<dbReference type="GO" id="GO:0016491">
    <property type="term" value="F:oxidoreductase activity"/>
    <property type="evidence" value="ECO:0007669"/>
    <property type="project" value="UniProtKB-KW"/>
</dbReference>
<feature type="transmembrane region" description="Helical" evidence="3">
    <location>
        <begin position="122"/>
        <end position="143"/>
    </location>
</feature>
<dbReference type="InterPro" id="IPR050984">
    <property type="entry name" value="Gfo/Idh/MocA_domain"/>
</dbReference>
<proteinExistence type="inferred from homology"/>
<evidence type="ECO:0000259" key="4">
    <source>
        <dbReference type="Pfam" id="PF01408"/>
    </source>
</evidence>
<feature type="domain" description="Gfo/Idh/MocA-like oxidoreductase N-terminal" evidence="4">
    <location>
        <begin position="9"/>
        <end position="126"/>
    </location>
</feature>
<dbReference type="EMBL" id="AAOG01000002">
    <property type="protein sequence ID" value="EAR12666.1"/>
    <property type="molecule type" value="Genomic_DNA"/>
</dbReference>
<keyword evidence="2" id="KW-0560">Oxidoreductase</keyword>
<dbReference type="GO" id="GO:0000166">
    <property type="term" value="F:nucleotide binding"/>
    <property type="evidence" value="ECO:0007669"/>
    <property type="project" value="InterPro"/>
</dbReference>
<dbReference type="InterPro" id="IPR055170">
    <property type="entry name" value="GFO_IDH_MocA-like_dom"/>
</dbReference>
<evidence type="ECO:0000256" key="2">
    <source>
        <dbReference type="ARBA" id="ARBA00023002"/>
    </source>
</evidence>
<dbReference type="PANTHER" id="PTHR22604">
    <property type="entry name" value="OXIDOREDUCTASES"/>
    <property type="match status" value="1"/>
</dbReference>
<feature type="domain" description="GFO/IDH/MocA-like oxidoreductase" evidence="5">
    <location>
        <begin position="139"/>
        <end position="236"/>
    </location>
</feature>
<dbReference type="PANTHER" id="PTHR22604:SF105">
    <property type="entry name" value="TRANS-1,2-DIHYDROBENZENE-1,2-DIOL DEHYDROGENASE"/>
    <property type="match status" value="1"/>
</dbReference>
<dbReference type="OrthoDB" id="9815825at2"/>
<keyword evidence="3" id="KW-0472">Membrane</keyword>
<dbReference type="eggNOG" id="COG0673">
    <property type="taxonomic scope" value="Bacteria"/>
</dbReference>
<dbReference type="Gene3D" id="3.40.50.720">
    <property type="entry name" value="NAD(P)-binding Rossmann-like Domain"/>
    <property type="match status" value="1"/>
</dbReference>
<reference evidence="6 7" key="1">
    <citation type="submission" date="2006-02" db="EMBL/GenBank/DDBJ databases">
        <authorList>
            <person name="Murray A."/>
            <person name="Staley J."/>
            <person name="Ferriera S."/>
            <person name="Johnson J."/>
            <person name="Kravitz S."/>
            <person name="Halpern A."/>
            <person name="Remington K."/>
            <person name="Beeson K."/>
            <person name="Tran B."/>
            <person name="Rogers Y.-H."/>
            <person name="Friedman R."/>
            <person name="Venter J.C."/>
        </authorList>
    </citation>
    <scope>NUCLEOTIDE SEQUENCE [LARGE SCALE GENOMIC DNA]</scope>
    <source>
        <strain evidence="6 7">23-P</strain>
    </source>
</reference>
<evidence type="ECO:0000313" key="6">
    <source>
        <dbReference type="EMBL" id="EAR12666.1"/>
    </source>
</evidence>
<dbReference type="RefSeq" id="WP_004570334.1">
    <property type="nucleotide sequence ID" value="NZ_CH724148.1"/>
</dbReference>
<gene>
    <name evidence="6" type="ORF">PI23P_08570</name>
</gene>
<name>A4BZS3_9FLAO</name>
<comment type="similarity">
    <text evidence="1">Belongs to the Gfo/Idh/MocA family.</text>
</comment>
<organism evidence="6 7">
    <name type="scientific">Polaribacter irgensii 23-P</name>
    <dbReference type="NCBI Taxonomy" id="313594"/>
    <lineage>
        <taxon>Bacteria</taxon>
        <taxon>Pseudomonadati</taxon>
        <taxon>Bacteroidota</taxon>
        <taxon>Flavobacteriia</taxon>
        <taxon>Flavobacteriales</taxon>
        <taxon>Flavobacteriaceae</taxon>
    </lineage>
</organism>